<dbReference type="EMBL" id="AP025292">
    <property type="protein sequence ID" value="BDC98573.1"/>
    <property type="molecule type" value="Genomic_DNA"/>
</dbReference>
<evidence type="ECO:0000256" key="1">
    <source>
        <dbReference type="ARBA" id="ARBA00007074"/>
    </source>
</evidence>
<dbReference type="RefSeq" id="WP_338397745.1">
    <property type="nucleotide sequence ID" value="NZ_AP025292.1"/>
</dbReference>
<dbReference type="PANTHER" id="PTHR47053:SF1">
    <property type="entry name" value="MUREIN DD-ENDOPEPTIDASE MEPH-RELATED"/>
    <property type="match status" value="1"/>
</dbReference>
<dbReference type="InterPro" id="IPR038765">
    <property type="entry name" value="Papain-like_cys_pep_sf"/>
</dbReference>
<evidence type="ECO:0000256" key="3">
    <source>
        <dbReference type="ARBA" id="ARBA00022801"/>
    </source>
</evidence>
<keyword evidence="2" id="KW-0645">Protease</keyword>
<evidence type="ECO:0000313" key="6">
    <source>
        <dbReference type="EMBL" id="BDC98573.1"/>
    </source>
</evidence>
<dbReference type="Proteomes" id="UP001354989">
    <property type="component" value="Chromosome"/>
</dbReference>
<sequence length="240" mass="26632">MNYGQCQLPIVPVRATASDAAEQVTQLLFGEGYRVMDTAKEGKWIQIQSLQDQYVGWIDHRQHFATEQQPQAGEYILFEPMVRLEEAFIMAGATFSEPKPEHASLIKVKDKRWDADLIAGWAYRLLGCPYQWGGKTMAGIDCSGLTQLAYAIGGYAIPRDASEQVKLGSGVAFIDRKAGDLAFFSNEQGKINHVGLVTQEGEIIHASGKVRVDSLTVAGIYCVEEDRLTHQLAEVRRLIN</sequence>
<name>A0ABM7VCA2_9BACT</name>
<evidence type="ECO:0000259" key="5">
    <source>
        <dbReference type="PROSITE" id="PS51935"/>
    </source>
</evidence>
<protein>
    <submittedName>
        <fullName evidence="6">Hydrolase Nlp/P60</fullName>
    </submittedName>
</protein>
<dbReference type="Pfam" id="PF18348">
    <property type="entry name" value="SH3_16"/>
    <property type="match status" value="1"/>
</dbReference>
<organism evidence="6 7">
    <name type="scientific">Persicobacter psychrovividus</name>
    <dbReference type="NCBI Taxonomy" id="387638"/>
    <lineage>
        <taxon>Bacteria</taxon>
        <taxon>Pseudomonadati</taxon>
        <taxon>Bacteroidota</taxon>
        <taxon>Cytophagia</taxon>
        <taxon>Cytophagales</taxon>
        <taxon>Persicobacteraceae</taxon>
        <taxon>Persicobacter</taxon>
    </lineage>
</organism>
<keyword evidence="4" id="KW-0788">Thiol protease</keyword>
<evidence type="ECO:0000256" key="4">
    <source>
        <dbReference type="ARBA" id="ARBA00022807"/>
    </source>
</evidence>
<feature type="domain" description="NlpC/P60" evidence="5">
    <location>
        <begin position="111"/>
        <end position="239"/>
    </location>
</feature>
<comment type="similarity">
    <text evidence="1">Belongs to the peptidase C40 family.</text>
</comment>
<proteinExistence type="inferred from homology"/>
<dbReference type="InterPro" id="IPR041382">
    <property type="entry name" value="SH3_16"/>
</dbReference>
<keyword evidence="7" id="KW-1185">Reference proteome</keyword>
<dbReference type="GO" id="GO:0016787">
    <property type="term" value="F:hydrolase activity"/>
    <property type="evidence" value="ECO:0007669"/>
    <property type="project" value="UniProtKB-KW"/>
</dbReference>
<dbReference type="InterPro" id="IPR000064">
    <property type="entry name" value="NLP_P60_dom"/>
</dbReference>
<dbReference type="InterPro" id="IPR051202">
    <property type="entry name" value="Peptidase_C40"/>
</dbReference>
<keyword evidence="3 6" id="KW-0378">Hydrolase</keyword>
<dbReference type="SUPFAM" id="SSF54001">
    <property type="entry name" value="Cysteine proteinases"/>
    <property type="match status" value="1"/>
</dbReference>
<reference evidence="6 7" key="1">
    <citation type="submission" date="2021-12" db="EMBL/GenBank/DDBJ databases">
        <title>Genome sequencing of bacteria with rrn-lacking chromosome and rrn-plasmid.</title>
        <authorList>
            <person name="Anda M."/>
            <person name="Iwasaki W."/>
        </authorList>
    </citation>
    <scope>NUCLEOTIDE SEQUENCE [LARGE SCALE GENOMIC DNA]</scope>
    <source>
        <strain evidence="6 7">NBRC 101262</strain>
    </source>
</reference>
<dbReference type="Pfam" id="PF00877">
    <property type="entry name" value="NLPC_P60"/>
    <property type="match status" value="1"/>
</dbReference>
<dbReference type="PANTHER" id="PTHR47053">
    <property type="entry name" value="MUREIN DD-ENDOPEPTIDASE MEPH-RELATED"/>
    <property type="match status" value="1"/>
</dbReference>
<evidence type="ECO:0000313" key="7">
    <source>
        <dbReference type="Proteomes" id="UP001354989"/>
    </source>
</evidence>
<evidence type="ECO:0000256" key="2">
    <source>
        <dbReference type="ARBA" id="ARBA00022670"/>
    </source>
</evidence>
<dbReference type="PROSITE" id="PS51935">
    <property type="entry name" value="NLPC_P60"/>
    <property type="match status" value="1"/>
</dbReference>
<accession>A0ABM7VCA2</accession>
<dbReference type="Gene3D" id="2.30.30.40">
    <property type="entry name" value="SH3 Domains"/>
    <property type="match status" value="1"/>
</dbReference>
<gene>
    <name evidence="6" type="ORF">PEPS_08540</name>
</gene>
<dbReference type="Gene3D" id="3.90.1720.10">
    <property type="entry name" value="endopeptidase domain like (from Nostoc punctiforme)"/>
    <property type="match status" value="1"/>
</dbReference>